<organism evidence="2 3">
    <name type="scientific">Lupinus albus</name>
    <name type="common">White lupine</name>
    <name type="synonym">Lupinus termis</name>
    <dbReference type="NCBI Taxonomy" id="3870"/>
    <lineage>
        <taxon>Eukaryota</taxon>
        <taxon>Viridiplantae</taxon>
        <taxon>Streptophyta</taxon>
        <taxon>Embryophyta</taxon>
        <taxon>Tracheophyta</taxon>
        <taxon>Spermatophyta</taxon>
        <taxon>Magnoliopsida</taxon>
        <taxon>eudicotyledons</taxon>
        <taxon>Gunneridae</taxon>
        <taxon>Pentapetalae</taxon>
        <taxon>rosids</taxon>
        <taxon>fabids</taxon>
        <taxon>Fabales</taxon>
        <taxon>Fabaceae</taxon>
        <taxon>Papilionoideae</taxon>
        <taxon>50 kb inversion clade</taxon>
        <taxon>genistoids sensu lato</taxon>
        <taxon>core genistoids</taxon>
        <taxon>Genisteae</taxon>
        <taxon>Lupinus</taxon>
    </lineage>
</organism>
<reference evidence="3" key="1">
    <citation type="journal article" date="2020" name="Nat. Commun.">
        <title>Genome sequence of the cluster root forming white lupin.</title>
        <authorList>
            <person name="Hufnagel B."/>
            <person name="Marques A."/>
            <person name="Soriano A."/>
            <person name="Marques L."/>
            <person name="Divol F."/>
            <person name="Doumas P."/>
            <person name="Sallet E."/>
            <person name="Mancinotti D."/>
            <person name="Carrere S."/>
            <person name="Marande W."/>
            <person name="Arribat S."/>
            <person name="Keller J."/>
            <person name="Huneau C."/>
            <person name="Blein T."/>
            <person name="Aime D."/>
            <person name="Laguerre M."/>
            <person name="Taylor J."/>
            <person name="Schubert V."/>
            <person name="Nelson M."/>
            <person name="Geu-Flores F."/>
            <person name="Crespi M."/>
            <person name="Gallardo-Guerrero K."/>
            <person name="Delaux P.-M."/>
            <person name="Salse J."/>
            <person name="Berges H."/>
            <person name="Guyot R."/>
            <person name="Gouzy J."/>
            <person name="Peret B."/>
        </authorList>
    </citation>
    <scope>NUCLEOTIDE SEQUENCE [LARGE SCALE GENOMIC DNA]</scope>
    <source>
        <strain evidence="3">cv. Amiga</strain>
    </source>
</reference>
<evidence type="ECO:0000256" key="1">
    <source>
        <dbReference type="SAM" id="SignalP"/>
    </source>
</evidence>
<proteinExistence type="predicted"/>
<comment type="caution">
    <text evidence="2">The sequence shown here is derived from an EMBL/GenBank/DDBJ whole genome shotgun (WGS) entry which is preliminary data.</text>
</comment>
<keyword evidence="3" id="KW-1185">Reference proteome</keyword>
<sequence length="42" mass="4775">MMIFFFATHIQMASCVPFATHIQNLLTIYSPLATLSTRTERA</sequence>
<accession>A0A6A4N7Q0</accession>
<feature type="chain" id="PRO_5025690369" evidence="1">
    <location>
        <begin position="16"/>
        <end position="42"/>
    </location>
</feature>
<feature type="signal peptide" evidence="1">
    <location>
        <begin position="1"/>
        <end position="15"/>
    </location>
</feature>
<gene>
    <name evidence="2" type="ORF">Lalb_Chr24g0398331</name>
</gene>
<dbReference type="Proteomes" id="UP000447434">
    <property type="component" value="Chromosome 24"/>
</dbReference>
<evidence type="ECO:0000313" key="3">
    <source>
        <dbReference type="Proteomes" id="UP000447434"/>
    </source>
</evidence>
<evidence type="ECO:0000313" key="2">
    <source>
        <dbReference type="EMBL" id="KAE9586102.1"/>
    </source>
</evidence>
<name>A0A6A4N7Q0_LUPAL</name>
<dbReference type="AlphaFoldDB" id="A0A6A4N7Q0"/>
<keyword evidence="1" id="KW-0732">Signal</keyword>
<dbReference type="EMBL" id="WOCE01000024">
    <property type="protein sequence ID" value="KAE9586102.1"/>
    <property type="molecule type" value="Genomic_DNA"/>
</dbReference>
<protein>
    <submittedName>
        <fullName evidence="2">Uncharacterized protein</fullName>
    </submittedName>
</protein>